<dbReference type="EMBL" id="BAABIC010000018">
    <property type="protein sequence ID" value="GAA4703467.1"/>
    <property type="molecule type" value="Genomic_DNA"/>
</dbReference>
<keyword evidence="3" id="KW-1185">Reference proteome</keyword>
<evidence type="ECO:0008006" key="4">
    <source>
        <dbReference type="Google" id="ProtNLM"/>
    </source>
</evidence>
<protein>
    <recommendedName>
        <fullName evidence="4">Asp23 family, cell envelope-related function</fullName>
    </recommendedName>
</protein>
<comment type="caution">
    <text evidence="2">The sequence shown here is derived from an EMBL/GenBank/DDBJ whole genome shotgun (WGS) entry which is preliminary data.</text>
</comment>
<evidence type="ECO:0000313" key="2">
    <source>
        <dbReference type="EMBL" id="GAA4703467.1"/>
    </source>
</evidence>
<dbReference type="Proteomes" id="UP001500325">
    <property type="component" value="Unassembled WGS sequence"/>
</dbReference>
<name>A0ABP8XD61_9PSEU</name>
<evidence type="ECO:0000313" key="3">
    <source>
        <dbReference type="Proteomes" id="UP001500325"/>
    </source>
</evidence>
<organism evidence="2 3">
    <name type="scientific">Pseudonocardia yuanmonensis</name>
    <dbReference type="NCBI Taxonomy" id="1095914"/>
    <lineage>
        <taxon>Bacteria</taxon>
        <taxon>Bacillati</taxon>
        <taxon>Actinomycetota</taxon>
        <taxon>Actinomycetes</taxon>
        <taxon>Pseudonocardiales</taxon>
        <taxon>Pseudonocardiaceae</taxon>
        <taxon>Pseudonocardia</taxon>
    </lineage>
</organism>
<evidence type="ECO:0000256" key="1">
    <source>
        <dbReference type="SAM" id="MobiDB-lite"/>
    </source>
</evidence>
<reference evidence="3" key="1">
    <citation type="journal article" date="2019" name="Int. J. Syst. Evol. Microbiol.">
        <title>The Global Catalogue of Microorganisms (GCM) 10K type strain sequencing project: providing services to taxonomists for standard genome sequencing and annotation.</title>
        <authorList>
            <consortium name="The Broad Institute Genomics Platform"/>
            <consortium name="The Broad Institute Genome Sequencing Center for Infectious Disease"/>
            <person name="Wu L."/>
            <person name="Ma J."/>
        </authorList>
    </citation>
    <scope>NUCLEOTIDE SEQUENCE [LARGE SCALE GENOMIC DNA]</scope>
    <source>
        <strain evidence="3">JCM 18055</strain>
    </source>
</reference>
<feature type="region of interest" description="Disordered" evidence="1">
    <location>
        <begin position="99"/>
        <end position="120"/>
    </location>
</feature>
<accession>A0ABP8XD61</accession>
<sequence>MTGTDPSGPRDTTDELARRVAELVAAHPAVVRLDGGLYGAVATHLPGRRLLGVRVDEHGGPVEVAVVLSLAAPIPEVVAQLRARVAAVTGGRPVDVTVSDVVDPGPGRPVGPVASVEIGP</sequence>
<proteinExistence type="predicted"/>
<dbReference type="RefSeq" id="WP_345383062.1">
    <property type="nucleotide sequence ID" value="NZ_BAABIC010000018.1"/>
</dbReference>
<gene>
    <name evidence="2" type="ORF">GCM10023215_48750</name>
</gene>